<dbReference type="InterPro" id="IPR055427">
    <property type="entry name" value="TRAPPC13_N"/>
</dbReference>
<evidence type="ECO:0000313" key="4">
    <source>
        <dbReference type="EMBL" id="KAA8490866.1"/>
    </source>
</evidence>
<dbReference type="EMBL" id="VRMN01000018">
    <property type="protein sequence ID" value="KAA8490866.1"/>
    <property type="molecule type" value="Genomic_DNA"/>
</dbReference>
<dbReference type="PANTHER" id="PTHR13134:SF3">
    <property type="entry name" value="TRAFFICKING PROTEIN PARTICLE COMPLEX SUBUNIT 13"/>
    <property type="match status" value="1"/>
</dbReference>
<sequence>MQPMAETVRSAATVAPASASSAGLMFRVLRLAMPVPSRRPNFIPLMEACFDEKHSPGTPDDVLLSAPLWEGEGVAGGVGCSIVFPSAFGNIFLGEPFKAYVTAVNGSGQNLLLNALRIEITTPSSRSYLMVDQKNQQQEQDQAFRLEAHSGMANHQIEFPLTEVGLHTLTCSATTTVEAAPLETRTHRKNFRFSVQVPLKLSILVERLLFAPAPDKAMPLDDGAPMFLVRVLVTNAMNSLLSGLHVQLKPETSGWFQVVPLAPPDAPSQADEATNEFADCEMHDVLRDTSVGLSADDTYAFTFVAQQMVERLPSNHPTVLIGKLDLSWRGTHGEQAFLCDAGMVYTPLGAGTDIEVTVEEVPPNLRVYEPFELRCRVVNHTNKSHRLYLQVRRDLVGDIVPVGVSGVAIGDLAARSFLETTLTFVALASGSLNLYGIRVVDVDTRVSYNAEAPQIEIA</sequence>
<feature type="domain" description="Trafficking protein particle complex subunit 13 C-terminal" evidence="3">
    <location>
        <begin position="364"/>
        <end position="450"/>
    </location>
</feature>
<accession>A0A5J4YHB6</accession>
<evidence type="ECO:0000256" key="1">
    <source>
        <dbReference type="ARBA" id="ARBA00010785"/>
    </source>
</evidence>
<dbReference type="AlphaFoldDB" id="A0A5J4YHB6"/>
<dbReference type="PANTHER" id="PTHR13134">
    <property type="entry name" value="TRAFFICKING PROTEIN PARTICLE COMPLEX SUBUNIT 13"/>
    <property type="match status" value="1"/>
</dbReference>
<comment type="similarity">
    <text evidence="1">Belongs to the TRAPPC13 family.</text>
</comment>
<feature type="domain" description="Trafficking protein particle complex subunit 13 N-terminal" evidence="2">
    <location>
        <begin position="78"/>
        <end position="195"/>
    </location>
</feature>
<evidence type="ECO:0000259" key="3">
    <source>
        <dbReference type="Pfam" id="PF23643"/>
    </source>
</evidence>
<dbReference type="Pfam" id="PF23643">
    <property type="entry name" value="TRAPPC13_C"/>
    <property type="match status" value="1"/>
</dbReference>
<organism evidence="4 5">
    <name type="scientific">Porphyridium purpureum</name>
    <name type="common">Red alga</name>
    <name type="synonym">Porphyridium cruentum</name>
    <dbReference type="NCBI Taxonomy" id="35688"/>
    <lineage>
        <taxon>Eukaryota</taxon>
        <taxon>Rhodophyta</taxon>
        <taxon>Bangiophyceae</taxon>
        <taxon>Porphyridiales</taxon>
        <taxon>Porphyridiaceae</taxon>
        <taxon>Porphyridium</taxon>
    </lineage>
</organism>
<reference evidence="5" key="1">
    <citation type="journal article" date="2019" name="Nat. Commun.">
        <title>Expansion of phycobilisome linker gene families in mesophilic red algae.</title>
        <authorList>
            <person name="Lee J."/>
            <person name="Kim D."/>
            <person name="Bhattacharya D."/>
            <person name="Yoon H.S."/>
        </authorList>
    </citation>
    <scope>NUCLEOTIDE SEQUENCE [LARGE SCALE GENOMIC DNA]</scope>
    <source>
        <strain evidence="5">CCMP 1328</strain>
    </source>
</reference>
<gene>
    <name evidence="4" type="ORF">FVE85_1313</name>
</gene>
<dbReference type="OrthoDB" id="10250284at2759"/>
<dbReference type="InterPro" id="IPR055428">
    <property type="entry name" value="TRAPPC13_C"/>
</dbReference>
<protein>
    <submittedName>
        <fullName evidence="4">Putative trafficking protein particle complex subunit 13-like</fullName>
    </submittedName>
</protein>
<keyword evidence="5" id="KW-1185">Reference proteome</keyword>
<evidence type="ECO:0000313" key="5">
    <source>
        <dbReference type="Proteomes" id="UP000324585"/>
    </source>
</evidence>
<dbReference type="OMA" id="MLTIPQN"/>
<dbReference type="InterPro" id="IPR010378">
    <property type="entry name" value="TRAPPC13"/>
</dbReference>
<name>A0A5J4YHB6_PORPP</name>
<dbReference type="Proteomes" id="UP000324585">
    <property type="component" value="Unassembled WGS sequence"/>
</dbReference>
<proteinExistence type="inferred from homology"/>
<dbReference type="GO" id="GO:1990072">
    <property type="term" value="C:TRAPPIII protein complex"/>
    <property type="evidence" value="ECO:0007669"/>
    <property type="project" value="TreeGrafter"/>
</dbReference>
<dbReference type="Pfam" id="PF06159">
    <property type="entry name" value="TRAPPC13_N"/>
    <property type="match status" value="1"/>
</dbReference>
<comment type="caution">
    <text evidence="4">The sequence shown here is derived from an EMBL/GenBank/DDBJ whole genome shotgun (WGS) entry which is preliminary data.</text>
</comment>
<evidence type="ECO:0000259" key="2">
    <source>
        <dbReference type="Pfam" id="PF06159"/>
    </source>
</evidence>